<sequence>MSDEAQPDVGQTNDADQPGSPPPAPPGHPRAPGPVPPPYPGVAPYPGPGYPGASQPYPYPYPYPAQGGYRVPQPPLQNVTATRFFAAGTLTGFVLIIISGFLTFTYVTPKASGDNSMISGWGEWTHQGEDLPLHHGASAMIVPGVLLPLLILLPTVLMAIIILCNIARRPLSIVSTLFAVVASLLALGLTMAPDDVVIVFDSSSNDYIDKHYDFSTGPSAWLSAAMCILITVCCIGGIIFGGKAKT</sequence>
<comment type="caution">
    <text evidence="3">The sequence shown here is derived from an EMBL/GenBank/DDBJ whole genome shotgun (WGS) entry which is preliminary data.</text>
</comment>
<organism evidence="3 4">
    <name type="scientific">Mycobacterium talmoniae</name>
    <dbReference type="NCBI Taxonomy" id="1858794"/>
    <lineage>
        <taxon>Bacteria</taxon>
        <taxon>Bacillati</taxon>
        <taxon>Actinomycetota</taxon>
        <taxon>Actinomycetes</taxon>
        <taxon>Mycobacteriales</taxon>
        <taxon>Mycobacteriaceae</taxon>
        <taxon>Mycobacterium</taxon>
    </lineage>
</organism>
<keyword evidence="2" id="KW-1133">Transmembrane helix</keyword>
<proteinExistence type="predicted"/>
<dbReference type="AlphaFoldDB" id="A0A2S8BL82"/>
<evidence type="ECO:0000313" key="4">
    <source>
        <dbReference type="Proteomes" id="UP000238296"/>
    </source>
</evidence>
<keyword evidence="2" id="KW-0472">Membrane</keyword>
<reference evidence="3 4" key="1">
    <citation type="journal article" date="2017" name="Int. J. Syst. Evol. Microbiol.">
        <title>Mycobacterium talmoniae sp. nov., a slowly growing mycobacterium isolated from human respiratory samples.</title>
        <authorList>
            <person name="Davidson R.M."/>
            <person name="DeGroote M.A."/>
            <person name="Marola J.L."/>
            <person name="Buss S."/>
            <person name="Jones V."/>
            <person name="McNeil M.R."/>
            <person name="Freifeld A.G."/>
            <person name="Elaine Epperson L."/>
            <person name="Hasan N.A."/>
            <person name="Jackson M."/>
            <person name="Iwen P.C."/>
            <person name="Salfinger M."/>
            <person name="Strong M."/>
        </authorList>
    </citation>
    <scope>NUCLEOTIDE SEQUENCE [LARGE SCALE GENOMIC DNA]</scope>
    <source>
        <strain evidence="3 4">ATCC BAA-2683</strain>
    </source>
</reference>
<feature type="transmembrane region" description="Helical" evidence="2">
    <location>
        <begin position="171"/>
        <end position="192"/>
    </location>
</feature>
<feature type="region of interest" description="Disordered" evidence="1">
    <location>
        <begin position="1"/>
        <end position="47"/>
    </location>
</feature>
<dbReference type="EMBL" id="PPEA01000345">
    <property type="protein sequence ID" value="PQM47389.1"/>
    <property type="molecule type" value="Genomic_DNA"/>
</dbReference>
<feature type="transmembrane region" description="Helical" evidence="2">
    <location>
        <begin position="220"/>
        <end position="240"/>
    </location>
</feature>
<evidence type="ECO:0000313" key="3">
    <source>
        <dbReference type="EMBL" id="PQM47389.1"/>
    </source>
</evidence>
<accession>A0A2S8BL82</accession>
<gene>
    <name evidence="3" type="ORF">C1Y40_02431</name>
</gene>
<feature type="compositionally biased region" description="Pro residues" evidence="1">
    <location>
        <begin position="19"/>
        <end position="47"/>
    </location>
</feature>
<dbReference type="Proteomes" id="UP000238296">
    <property type="component" value="Unassembled WGS sequence"/>
</dbReference>
<keyword evidence="2" id="KW-0812">Transmembrane</keyword>
<name>A0A2S8BL82_9MYCO</name>
<dbReference type="RefSeq" id="WP_071030427.1">
    <property type="nucleotide sequence ID" value="NZ_MLQM01000345.1"/>
</dbReference>
<feature type="transmembrane region" description="Helical" evidence="2">
    <location>
        <begin position="84"/>
        <end position="107"/>
    </location>
</feature>
<feature type="transmembrane region" description="Helical" evidence="2">
    <location>
        <begin position="140"/>
        <end position="164"/>
    </location>
</feature>
<protein>
    <submittedName>
        <fullName evidence="3">Uncharacterized protein</fullName>
    </submittedName>
</protein>
<evidence type="ECO:0000256" key="1">
    <source>
        <dbReference type="SAM" id="MobiDB-lite"/>
    </source>
</evidence>
<evidence type="ECO:0000256" key="2">
    <source>
        <dbReference type="SAM" id="Phobius"/>
    </source>
</evidence>